<gene>
    <name evidence="1" type="ORF">pdam_00001170</name>
</gene>
<reference evidence="1 2" key="1">
    <citation type="journal article" date="2018" name="Sci. Rep.">
        <title>Comparative analysis of the Pocillopora damicornis genome highlights role of immune system in coral evolution.</title>
        <authorList>
            <person name="Cunning R."/>
            <person name="Bay R.A."/>
            <person name="Gillette P."/>
            <person name="Baker A.C."/>
            <person name="Traylor-Knowles N."/>
        </authorList>
    </citation>
    <scope>NUCLEOTIDE SEQUENCE [LARGE SCALE GENOMIC DNA]</scope>
    <source>
        <strain evidence="1">RSMAS</strain>
        <tissue evidence="1">Whole animal</tissue>
    </source>
</reference>
<keyword evidence="2" id="KW-1185">Reference proteome</keyword>
<evidence type="ECO:0000313" key="2">
    <source>
        <dbReference type="Proteomes" id="UP000275408"/>
    </source>
</evidence>
<name>A0A3M6V213_POCDA</name>
<dbReference type="Proteomes" id="UP000275408">
    <property type="component" value="Unassembled WGS sequence"/>
</dbReference>
<proteinExistence type="predicted"/>
<evidence type="ECO:0000313" key="1">
    <source>
        <dbReference type="EMBL" id="RMX59920.1"/>
    </source>
</evidence>
<sequence length="95" mass="10803">MLLSANATNNLITPLNSYSFFESFQSEIASNGNVSIDIDLESDYHSIFRPAAAAEGRYVISRFVLWVPRMIFNYKELVHSVDIIDEEKTKQGNKN</sequence>
<dbReference type="EMBL" id="RCHS01000253">
    <property type="protein sequence ID" value="RMX59920.1"/>
    <property type="molecule type" value="Genomic_DNA"/>
</dbReference>
<comment type="caution">
    <text evidence="1">The sequence shown here is derived from an EMBL/GenBank/DDBJ whole genome shotgun (WGS) entry which is preliminary data.</text>
</comment>
<dbReference type="AlphaFoldDB" id="A0A3M6V213"/>
<protein>
    <submittedName>
        <fullName evidence="1">Uncharacterized protein</fullName>
    </submittedName>
</protein>
<accession>A0A3M6V213</accession>
<organism evidence="1 2">
    <name type="scientific">Pocillopora damicornis</name>
    <name type="common">Cauliflower coral</name>
    <name type="synonym">Millepora damicornis</name>
    <dbReference type="NCBI Taxonomy" id="46731"/>
    <lineage>
        <taxon>Eukaryota</taxon>
        <taxon>Metazoa</taxon>
        <taxon>Cnidaria</taxon>
        <taxon>Anthozoa</taxon>
        <taxon>Hexacorallia</taxon>
        <taxon>Scleractinia</taxon>
        <taxon>Astrocoeniina</taxon>
        <taxon>Pocilloporidae</taxon>
        <taxon>Pocillopora</taxon>
    </lineage>
</organism>